<keyword evidence="2" id="KW-0812">Transmembrane</keyword>
<dbReference type="PANTHER" id="PTHR31649:SF11">
    <property type="entry name" value="PROTEIN UNZIPPED"/>
    <property type="match status" value="1"/>
</dbReference>
<keyword evidence="2" id="KW-1133">Transmembrane helix</keyword>
<keyword evidence="5" id="KW-1185">Reference proteome</keyword>
<reference evidence="4 5" key="1">
    <citation type="journal article" date="2023" name="Insect Mol. Biol.">
        <title>Genome sequencing provides insights into the evolution of gene families encoding plant cell wall-degrading enzymes in longhorned beetles.</title>
        <authorList>
            <person name="Shin N.R."/>
            <person name="Okamura Y."/>
            <person name="Kirsch R."/>
            <person name="Pauchet Y."/>
        </authorList>
    </citation>
    <scope>NUCLEOTIDE SEQUENCE [LARGE SCALE GENOMIC DNA]</scope>
    <source>
        <strain evidence="4">EAD_L_NR</strain>
    </source>
</reference>
<protein>
    <recommendedName>
        <fullName evidence="6">Protein unzipped</fullName>
    </recommendedName>
</protein>
<dbReference type="EMBL" id="JANEYG010000027">
    <property type="protein sequence ID" value="KAJ8918184.1"/>
    <property type="molecule type" value="Genomic_DNA"/>
</dbReference>
<evidence type="ECO:0000256" key="2">
    <source>
        <dbReference type="SAM" id="Phobius"/>
    </source>
</evidence>
<comment type="caution">
    <text evidence="4">The sequence shown here is derived from an EMBL/GenBank/DDBJ whole genome shotgun (WGS) entry which is preliminary data.</text>
</comment>
<proteinExistence type="predicted"/>
<dbReference type="InterPro" id="IPR006616">
    <property type="entry name" value="DM9_repeat"/>
</dbReference>
<sequence>MGERYYILLLMLLLKLLKVHGDHSVHILSENLEQYVTSTTLEWVPSNGYDDSLLSNAVIAAYQTVEEPTPNEPGEDEGQETSLNTINKPVYVCRAKINSVWVSGQLRPMKYVCVVSLYRKVSEYKQFEILMSIEGSSRLSWIHKNKYTLISQGAVTSGDNILKTYIARRSANSHNREGSLTHIVGKYTPSENLGVFHLVDQNNYELQFEDGEILVETEPITYEVKSIKFDRFRGRHPKSFKELGQAILKNEEKGLQHVASVISYKYEYSVFWGKGHGLLTGLPFVVILPNGTQTKGAWAVPRQEVKSEVAPIEKYLEPGTAVNVTLCGNLTESEIPYNATIVAIYKDGEKREIAVRDTKRETKMLDIVAYYSPIYYLHNNSHVPTTTTTTTTTTTRTTSTTSKTTSTTQEITPIIVPEVITTHKTVDDKHTHNTNNMMSDGQKVGENHLSDKKPDASTIPDGASPMGVLSVVIVLLISFVIMRVT</sequence>
<feature type="region of interest" description="Disordered" evidence="1">
    <location>
        <begin position="429"/>
        <end position="459"/>
    </location>
</feature>
<evidence type="ECO:0000256" key="1">
    <source>
        <dbReference type="SAM" id="MobiDB-lite"/>
    </source>
</evidence>
<feature type="region of interest" description="Disordered" evidence="1">
    <location>
        <begin position="385"/>
        <end position="408"/>
    </location>
</feature>
<name>A0AAV8VVF9_9CUCU</name>
<keyword evidence="3" id="KW-0732">Signal</keyword>
<evidence type="ECO:0000256" key="3">
    <source>
        <dbReference type="SAM" id="SignalP"/>
    </source>
</evidence>
<evidence type="ECO:0000313" key="5">
    <source>
        <dbReference type="Proteomes" id="UP001159042"/>
    </source>
</evidence>
<feature type="chain" id="PRO_5043922536" description="Protein unzipped" evidence="3">
    <location>
        <begin position="22"/>
        <end position="485"/>
    </location>
</feature>
<feature type="signal peptide" evidence="3">
    <location>
        <begin position="1"/>
        <end position="21"/>
    </location>
</feature>
<feature type="compositionally biased region" description="Basic and acidic residues" evidence="1">
    <location>
        <begin position="443"/>
        <end position="455"/>
    </location>
</feature>
<evidence type="ECO:0000313" key="4">
    <source>
        <dbReference type="EMBL" id="KAJ8918184.1"/>
    </source>
</evidence>
<dbReference type="Proteomes" id="UP001159042">
    <property type="component" value="Unassembled WGS sequence"/>
</dbReference>
<dbReference type="PANTHER" id="PTHR31649">
    <property type="entry name" value="AGAP009604-PA"/>
    <property type="match status" value="1"/>
</dbReference>
<dbReference type="AlphaFoldDB" id="A0AAV8VVF9"/>
<feature type="transmembrane region" description="Helical" evidence="2">
    <location>
        <begin position="462"/>
        <end position="482"/>
    </location>
</feature>
<accession>A0AAV8VVF9</accession>
<dbReference type="Pfam" id="PF11901">
    <property type="entry name" value="DM9"/>
    <property type="match status" value="1"/>
</dbReference>
<gene>
    <name evidence="4" type="ORF">NQ315_014050</name>
</gene>
<evidence type="ECO:0008006" key="6">
    <source>
        <dbReference type="Google" id="ProtNLM"/>
    </source>
</evidence>
<keyword evidence="2" id="KW-0472">Membrane</keyword>
<organism evidence="4 5">
    <name type="scientific">Exocentrus adspersus</name>
    <dbReference type="NCBI Taxonomy" id="1586481"/>
    <lineage>
        <taxon>Eukaryota</taxon>
        <taxon>Metazoa</taxon>
        <taxon>Ecdysozoa</taxon>
        <taxon>Arthropoda</taxon>
        <taxon>Hexapoda</taxon>
        <taxon>Insecta</taxon>
        <taxon>Pterygota</taxon>
        <taxon>Neoptera</taxon>
        <taxon>Endopterygota</taxon>
        <taxon>Coleoptera</taxon>
        <taxon>Polyphaga</taxon>
        <taxon>Cucujiformia</taxon>
        <taxon>Chrysomeloidea</taxon>
        <taxon>Cerambycidae</taxon>
        <taxon>Lamiinae</taxon>
        <taxon>Acanthocinini</taxon>
        <taxon>Exocentrus</taxon>
    </lineage>
</organism>